<keyword evidence="6" id="KW-0131">Cell cycle</keyword>
<evidence type="ECO:0000256" key="9">
    <source>
        <dbReference type="SAM" id="MobiDB-lite"/>
    </source>
</evidence>
<keyword evidence="5 8" id="KW-0175">Coiled coil</keyword>
<keyword evidence="3" id="KW-0963">Cytoplasm</keyword>
<evidence type="ECO:0000256" key="6">
    <source>
        <dbReference type="ARBA" id="ARBA00023306"/>
    </source>
</evidence>
<evidence type="ECO:0000256" key="2">
    <source>
        <dbReference type="ARBA" id="ARBA00018787"/>
    </source>
</evidence>
<dbReference type="InterPro" id="IPR007793">
    <property type="entry name" value="DivIVA_fam"/>
</dbReference>
<reference evidence="10" key="1">
    <citation type="submission" date="2024-06" db="EMBL/GenBank/DDBJ databases">
        <title>Kribbella sp. strain HUAS MG21 genome sequences.</title>
        <authorList>
            <person name="Mo P."/>
        </authorList>
    </citation>
    <scope>NUCLEOTIDE SEQUENCE</scope>
    <source>
        <strain evidence="10">HUAS MG21</strain>
    </source>
</reference>
<dbReference type="Gene3D" id="6.10.250.660">
    <property type="match status" value="1"/>
</dbReference>
<gene>
    <name evidence="10" type="ORF">ABN611_00580</name>
</gene>
<dbReference type="Pfam" id="PF05103">
    <property type="entry name" value="DivIVA"/>
    <property type="match status" value="1"/>
</dbReference>
<sequence length="212" mass="24181">MTNGKHRHGSSHYRTPEAIRGETFRRRFRGLDADEVYGYIDLLADQVQATARDLTECRAENERLQAELRRCRADLQRVQGELDEYEQAGDRVNEQIVELFSQAQLVAEEMVQDVSRDARERISQARAHERRIVEEAMDNAGQQVRTYAQTAQERMQSIVDSFASEVDRLGSTPQSGGPGAAVPRQKDAWFDEMSDWQIRLRNGRGPESPGTD</sequence>
<dbReference type="GO" id="GO:0051301">
    <property type="term" value="P:cell division"/>
    <property type="evidence" value="ECO:0007669"/>
    <property type="project" value="UniProtKB-KW"/>
</dbReference>
<dbReference type="NCBIfam" id="TIGR03544">
    <property type="entry name" value="DivI1A_domain"/>
    <property type="match status" value="1"/>
</dbReference>
<dbReference type="InterPro" id="IPR019933">
    <property type="entry name" value="DivIVA_domain"/>
</dbReference>
<feature type="region of interest" description="Disordered" evidence="9">
    <location>
        <begin position="167"/>
        <end position="187"/>
    </location>
</feature>
<dbReference type="RefSeq" id="WP_350277733.1">
    <property type="nucleotide sequence ID" value="NZ_CP158165.1"/>
</dbReference>
<name>A0AAU7TDE3_9ACTN</name>
<evidence type="ECO:0000256" key="7">
    <source>
        <dbReference type="ARBA" id="ARBA00031737"/>
    </source>
</evidence>
<proteinExistence type="predicted"/>
<keyword evidence="4" id="KW-0132">Cell division</keyword>
<evidence type="ECO:0000256" key="3">
    <source>
        <dbReference type="ARBA" id="ARBA00022490"/>
    </source>
</evidence>
<evidence type="ECO:0000313" key="10">
    <source>
        <dbReference type="EMBL" id="XBV24918.1"/>
    </source>
</evidence>
<evidence type="ECO:0000256" key="1">
    <source>
        <dbReference type="ARBA" id="ARBA00004496"/>
    </source>
</evidence>
<evidence type="ECO:0000256" key="4">
    <source>
        <dbReference type="ARBA" id="ARBA00022618"/>
    </source>
</evidence>
<evidence type="ECO:0000256" key="5">
    <source>
        <dbReference type="ARBA" id="ARBA00023054"/>
    </source>
</evidence>
<dbReference type="AlphaFoldDB" id="A0AAU7TDE3"/>
<evidence type="ECO:0000256" key="8">
    <source>
        <dbReference type="SAM" id="Coils"/>
    </source>
</evidence>
<dbReference type="GO" id="GO:0005737">
    <property type="term" value="C:cytoplasm"/>
    <property type="evidence" value="ECO:0007669"/>
    <property type="project" value="UniProtKB-SubCell"/>
</dbReference>
<accession>A0AAU7TDE3</accession>
<comment type="subcellular location">
    <subcellularLocation>
        <location evidence="1">Cytoplasm</location>
    </subcellularLocation>
</comment>
<feature type="coiled-coil region" evidence="8">
    <location>
        <begin position="47"/>
        <end position="102"/>
    </location>
</feature>
<dbReference type="EMBL" id="CP158165">
    <property type="protein sequence ID" value="XBV24918.1"/>
    <property type="molecule type" value="Genomic_DNA"/>
</dbReference>
<protein>
    <recommendedName>
        <fullName evidence="2">Cell wall synthesis protein Wag31</fullName>
    </recommendedName>
    <alternativeName>
        <fullName evidence="7">Antigen 84</fullName>
    </alternativeName>
</protein>
<dbReference type="SUPFAM" id="SSF58113">
    <property type="entry name" value="Apolipoprotein A-I"/>
    <property type="match status" value="1"/>
</dbReference>
<organism evidence="10">
    <name type="scientific">Kribbella sp. HUAS MG21</name>
    <dbReference type="NCBI Taxonomy" id="3160966"/>
    <lineage>
        <taxon>Bacteria</taxon>
        <taxon>Bacillati</taxon>
        <taxon>Actinomycetota</taxon>
        <taxon>Actinomycetes</taxon>
        <taxon>Propionibacteriales</taxon>
        <taxon>Kribbellaceae</taxon>
        <taxon>Kribbella</taxon>
    </lineage>
</organism>